<keyword evidence="2" id="KW-1185">Reference proteome</keyword>
<gene>
    <name evidence="1" type="ORF">LFYK43_07840</name>
</gene>
<evidence type="ECO:0000313" key="1">
    <source>
        <dbReference type="EMBL" id="GBG94325.1"/>
    </source>
</evidence>
<proteinExistence type="predicted"/>
<organism evidence="1 2">
    <name type="scientific">Ligilactobacillus salitolerans</name>
    <dbReference type="NCBI Taxonomy" id="1808352"/>
    <lineage>
        <taxon>Bacteria</taxon>
        <taxon>Bacillati</taxon>
        <taxon>Bacillota</taxon>
        <taxon>Bacilli</taxon>
        <taxon>Lactobacillales</taxon>
        <taxon>Lactobacillaceae</taxon>
        <taxon>Ligilactobacillus</taxon>
    </lineage>
</organism>
<dbReference type="AlphaFoldDB" id="A0A401IS50"/>
<evidence type="ECO:0000313" key="2">
    <source>
        <dbReference type="Proteomes" id="UP000286848"/>
    </source>
</evidence>
<name>A0A401IS50_9LACO</name>
<dbReference type="RefSeq" id="WP_124975627.1">
    <property type="nucleotide sequence ID" value="NZ_BFFP01000009.1"/>
</dbReference>
<sequence length="80" mass="9454">MQDKNGEAQQEVLSQQEYQMCCDYFSLTEQELFDDHVLWEQVIHRWGEMRSLALGYCEMAEINEALCQEFLPCDKDLSVI</sequence>
<protein>
    <submittedName>
        <fullName evidence="1">Uncharacterized protein</fullName>
    </submittedName>
</protein>
<dbReference type="Proteomes" id="UP000286848">
    <property type="component" value="Unassembled WGS sequence"/>
</dbReference>
<dbReference type="EMBL" id="BFFP01000009">
    <property type="protein sequence ID" value="GBG94325.1"/>
    <property type="molecule type" value="Genomic_DNA"/>
</dbReference>
<accession>A0A401IS50</accession>
<reference evidence="1 2" key="1">
    <citation type="journal article" date="2019" name="Int. J. Syst. Evol. Microbiol.">
        <title>Lactobacillus salitolerans sp. nov., a novel lactic acid bacterium isolated from spent mushroom substrates.</title>
        <authorList>
            <person name="Tohno M."/>
            <person name="Tanizawa Y."/>
            <person name="Kojima Y."/>
            <person name="Sakamoto M."/>
            <person name="Nakamura Y."/>
            <person name="Ohkuma M."/>
            <person name="Kobayashi H."/>
        </authorList>
    </citation>
    <scope>NUCLEOTIDE SEQUENCE [LARGE SCALE GENOMIC DNA]</scope>
    <source>
        <strain evidence="1 2">YK43</strain>
    </source>
</reference>
<dbReference type="OrthoDB" id="2319787at2"/>
<comment type="caution">
    <text evidence="1">The sequence shown here is derived from an EMBL/GenBank/DDBJ whole genome shotgun (WGS) entry which is preliminary data.</text>
</comment>